<dbReference type="RefSeq" id="WP_215818032.1">
    <property type="nucleotide sequence ID" value="NZ_JAGSOY010000003.1"/>
</dbReference>
<keyword evidence="1" id="KW-0472">Membrane</keyword>
<feature type="transmembrane region" description="Helical" evidence="1">
    <location>
        <begin position="261"/>
        <end position="285"/>
    </location>
</feature>
<keyword evidence="3" id="KW-1185">Reference proteome</keyword>
<comment type="caution">
    <text evidence="2">The sequence shown here is derived from an EMBL/GenBank/DDBJ whole genome shotgun (WGS) entry which is preliminary data.</text>
</comment>
<feature type="transmembrane region" description="Helical" evidence="1">
    <location>
        <begin position="50"/>
        <end position="67"/>
    </location>
</feature>
<feature type="transmembrane region" description="Helical" evidence="1">
    <location>
        <begin position="347"/>
        <end position="369"/>
    </location>
</feature>
<evidence type="ECO:0000256" key="1">
    <source>
        <dbReference type="SAM" id="Phobius"/>
    </source>
</evidence>
<gene>
    <name evidence="2" type="ORF">KCG35_02195</name>
</gene>
<dbReference type="Proteomes" id="UP000690515">
    <property type="component" value="Unassembled WGS sequence"/>
</dbReference>
<sequence>MIITNRLLAIDIFRGLAVAYMILGNTPGSWDYVFPVLQHAKWHGWTPTDLVFPFFLFIVGLAMAYSLSHYSDIDRNKKIIRRSGLIFLFGFMLNGFPYTLEAFEHWRILGVLQRIAIVYGVVALLINNLTHRQLLYFMVINWLVYWAVLALGASGSDPFSLEHNVVRQFDLWFLGANHVWQGHGIPFDPEGVLSTWPALTTTLLGYCAGVWLKQLLPAQRIPHTSQAIMRETGLKMLGVGGALILAAYLLSAMGLPINKSLWTPSFVLLSGGWAFIILGILINLFPMSHTPKTLSPVLAFGCNPLLAYIIADLWVRILYSVHITQAQDQTAYEWLFNQVFIHWGGPWLGSLSFAVTHVLIIGLIMYGLYQKKVLFKV</sequence>
<feature type="transmembrane region" description="Helical" evidence="1">
    <location>
        <begin position="106"/>
        <end position="127"/>
    </location>
</feature>
<feature type="transmembrane region" description="Helical" evidence="1">
    <location>
        <begin position="134"/>
        <end position="153"/>
    </location>
</feature>
<feature type="transmembrane region" description="Helical" evidence="1">
    <location>
        <begin position="79"/>
        <end position="100"/>
    </location>
</feature>
<reference evidence="2 3" key="1">
    <citation type="submission" date="2021-04" db="EMBL/GenBank/DDBJ databases">
        <authorList>
            <person name="Pira H."/>
            <person name="Risdian C."/>
            <person name="Wink J."/>
        </authorList>
    </citation>
    <scope>NUCLEOTIDE SEQUENCE [LARGE SCALE GENOMIC DNA]</scope>
    <source>
        <strain evidence="2 3">WH53</strain>
    </source>
</reference>
<name>A0ABS5Z737_9GAMM</name>
<feature type="transmembrane region" description="Helical" evidence="1">
    <location>
        <begin position="12"/>
        <end position="30"/>
    </location>
</feature>
<feature type="transmembrane region" description="Helical" evidence="1">
    <location>
        <begin position="193"/>
        <end position="212"/>
    </location>
</feature>
<evidence type="ECO:0000313" key="3">
    <source>
        <dbReference type="Proteomes" id="UP000690515"/>
    </source>
</evidence>
<feature type="transmembrane region" description="Helical" evidence="1">
    <location>
        <begin position="297"/>
        <end position="319"/>
    </location>
</feature>
<feature type="transmembrane region" description="Helical" evidence="1">
    <location>
        <begin position="233"/>
        <end position="255"/>
    </location>
</feature>
<proteinExistence type="predicted"/>
<protein>
    <submittedName>
        <fullName evidence="2">DUF1624 domain-containing protein</fullName>
    </submittedName>
</protein>
<dbReference type="PANTHER" id="PTHR31061:SF24">
    <property type="entry name" value="LD22376P"/>
    <property type="match status" value="1"/>
</dbReference>
<dbReference type="EMBL" id="JAGSOY010000003">
    <property type="protein sequence ID" value="MBU2709866.1"/>
    <property type="molecule type" value="Genomic_DNA"/>
</dbReference>
<keyword evidence="1" id="KW-0812">Transmembrane</keyword>
<accession>A0ABS5Z737</accession>
<organism evidence="2 3">
    <name type="scientific">Zooshikella harenae</name>
    <dbReference type="NCBI Taxonomy" id="2827238"/>
    <lineage>
        <taxon>Bacteria</taxon>
        <taxon>Pseudomonadati</taxon>
        <taxon>Pseudomonadota</taxon>
        <taxon>Gammaproteobacteria</taxon>
        <taxon>Oceanospirillales</taxon>
        <taxon>Zooshikellaceae</taxon>
        <taxon>Zooshikella</taxon>
    </lineage>
</organism>
<evidence type="ECO:0000313" key="2">
    <source>
        <dbReference type="EMBL" id="MBU2709866.1"/>
    </source>
</evidence>
<dbReference type="PANTHER" id="PTHR31061">
    <property type="entry name" value="LD22376P"/>
    <property type="match status" value="1"/>
</dbReference>
<keyword evidence="1" id="KW-1133">Transmembrane helix</keyword>